<dbReference type="GO" id="GO:0043024">
    <property type="term" value="F:ribosomal small subunit binding"/>
    <property type="evidence" value="ECO:0007669"/>
    <property type="project" value="TreeGrafter"/>
</dbReference>
<evidence type="ECO:0000313" key="4">
    <source>
        <dbReference type="Proteomes" id="UP000178226"/>
    </source>
</evidence>
<comment type="caution">
    <text evidence="3">The sequence shown here is derived from an EMBL/GenBank/DDBJ whole genome shotgun (WGS) entry which is preliminary data.</text>
</comment>
<dbReference type="GO" id="GO:0005829">
    <property type="term" value="C:cytosol"/>
    <property type="evidence" value="ECO:0007669"/>
    <property type="project" value="TreeGrafter"/>
</dbReference>
<sequence length="127" mass="14400">MRKLGNEPLKINDSPANRRLPKLESLLRSEVGSAMERELELPGGALLTITSVKVLPDLSQTRIGVSILPTEKQDQVFKILISATANLQRIVNRRLKLYRVPRLSFYFDDSLEKADKIDRLLDNLSTK</sequence>
<reference evidence="3 4" key="1">
    <citation type="journal article" date="2016" name="Nat. Commun.">
        <title>Thousands of microbial genomes shed light on interconnected biogeochemical processes in an aquifer system.</title>
        <authorList>
            <person name="Anantharaman K."/>
            <person name="Brown C.T."/>
            <person name="Hug L.A."/>
            <person name="Sharon I."/>
            <person name="Castelle C.J."/>
            <person name="Probst A.J."/>
            <person name="Thomas B.C."/>
            <person name="Singh A."/>
            <person name="Wilkins M.J."/>
            <person name="Karaoz U."/>
            <person name="Brodie E.L."/>
            <person name="Williams K.H."/>
            <person name="Hubbard S.S."/>
            <person name="Banfield J.F."/>
        </authorList>
    </citation>
    <scope>NUCLEOTIDE SEQUENCE [LARGE SCALE GENOMIC DNA]</scope>
</reference>
<gene>
    <name evidence="2" type="primary">rbfA</name>
    <name evidence="3" type="ORF">A2441_01335</name>
</gene>
<dbReference type="STRING" id="1802428.A2441_01335"/>
<evidence type="ECO:0000256" key="1">
    <source>
        <dbReference type="ARBA" id="ARBA00022517"/>
    </source>
</evidence>
<protein>
    <recommendedName>
        <fullName evidence="2">Ribosome-binding factor A</fullName>
    </recommendedName>
</protein>
<dbReference type="Pfam" id="PF02033">
    <property type="entry name" value="RBFA"/>
    <property type="match status" value="1"/>
</dbReference>
<dbReference type="GO" id="GO:0030490">
    <property type="term" value="P:maturation of SSU-rRNA"/>
    <property type="evidence" value="ECO:0007669"/>
    <property type="project" value="UniProtKB-UniRule"/>
</dbReference>
<dbReference type="SUPFAM" id="SSF89919">
    <property type="entry name" value="Ribosome-binding factor A, RbfA"/>
    <property type="match status" value="1"/>
</dbReference>
<organism evidence="3 4">
    <name type="scientific">Candidatus Veblenbacteria bacterium RIFOXYC2_FULL_42_11</name>
    <dbReference type="NCBI Taxonomy" id="1802428"/>
    <lineage>
        <taxon>Bacteria</taxon>
        <taxon>Candidatus Vebleniibacteriota</taxon>
    </lineage>
</organism>
<keyword evidence="2" id="KW-0963">Cytoplasm</keyword>
<dbReference type="PANTHER" id="PTHR33515">
    <property type="entry name" value="RIBOSOME-BINDING FACTOR A, CHLOROPLASTIC-RELATED"/>
    <property type="match status" value="1"/>
</dbReference>
<dbReference type="InterPro" id="IPR020053">
    <property type="entry name" value="Ribosome-bd_factorA_CS"/>
</dbReference>
<comment type="function">
    <text evidence="2">One of several proteins that assist in the late maturation steps of the functional core of the 30S ribosomal subunit. Associates with free 30S ribosomal subunits (but not with 30S subunits that are part of 70S ribosomes or polysomes). Required for efficient processing of 16S rRNA. May interact with the 5'-terminal helix region of 16S rRNA.</text>
</comment>
<evidence type="ECO:0000256" key="2">
    <source>
        <dbReference type="HAMAP-Rule" id="MF_00003"/>
    </source>
</evidence>
<dbReference type="HAMAP" id="MF_00003">
    <property type="entry name" value="RbfA"/>
    <property type="match status" value="1"/>
</dbReference>
<proteinExistence type="inferred from homology"/>
<dbReference type="Gene3D" id="3.30.300.20">
    <property type="match status" value="1"/>
</dbReference>
<dbReference type="InterPro" id="IPR000238">
    <property type="entry name" value="RbfA"/>
</dbReference>
<dbReference type="Proteomes" id="UP000178226">
    <property type="component" value="Unassembled WGS sequence"/>
</dbReference>
<keyword evidence="1 2" id="KW-0690">Ribosome biogenesis</keyword>
<comment type="subcellular location">
    <subcellularLocation>
        <location evidence="2">Cytoplasm</location>
    </subcellularLocation>
</comment>
<dbReference type="PROSITE" id="PS01319">
    <property type="entry name" value="RBFA"/>
    <property type="match status" value="1"/>
</dbReference>
<dbReference type="InterPro" id="IPR023799">
    <property type="entry name" value="RbfA_dom_sf"/>
</dbReference>
<dbReference type="EMBL" id="MHTE01000006">
    <property type="protein sequence ID" value="OHA57382.1"/>
    <property type="molecule type" value="Genomic_DNA"/>
</dbReference>
<comment type="subunit">
    <text evidence="2">Monomer. Binds 30S ribosomal subunits, but not 50S ribosomal subunits or 70S ribosomes.</text>
</comment>
<accession>A0A1G2QBL8</accession>
<dbReference type="NCBIfam" id="TIGR00082">
    <property type="entry name" value="rbfA"/>
    <property type="match status" value="1"/>
</dbReference>
<evidence type="ECO:0000313" key="3">
    <source>
        <dbReference type="EMBL" id="OHA57382.1"/>
    </source>
</evidence>
<dbReference type="InterPro" id="IPR015946">
    <property type="entry name" value="KH_dom-like_a/b"/>
</dbReference>
<name>A0A1G2QBL8_9BACT</name>
<dbReference type="PANTHER" id="PTHR33515:SF1">
    <property type="entry name" value="RIBOSOME-BINDING FACTOR A, CHLOROPLASTIC-RELATED"/>
    <property type="match status" value="1"/>
</dbReference>
<dbReference type="AlphaFoldDB" id="A0A1G2QBL8"/>
<comment type="similarity">
    <text evidence="2">Belongs to the RbfA family.</text>
</comment>